<dbReference type="Proteomes" id="UP000000269">
    <property type="component" value="Chromosome"/>
</dbReference>
<keyword evidence="14" id="KW-0175">Coiled coil</keyword>
<organism evidence="16 17">
    <name type="scientific">Alkaliphilus oremlandii (strain OhILAs)</name>
    <name type="common">Clostridium oremlandii (strain OhILAs)</name>
    <dbReference type="NCBI Taxonomy" id="350688"/>
    <lineage>
        <taxon>Bacteria</taxon>
        <taxon>Bacillati</taxon>
        <taxon>Bacillota</taxon>
        <taxon>Clostridia</taxon>
        <taxon>Peptostreptococcales</taxon>
        <taxon>Natronincolaceae</taxon>
        <taxon>Alkaliphilus</taxon>
    </lineage>
</organism>
<accession>A8MMB9</accession>
<protein>
    <recommendedName>
        <fullName evidence="3">histidine kinase</fullName>
        <ecNumber evidence="3">2.7.13.3</ecNumber>
    </recommendedName>
</protein>
<evidence type="ECO:0000256" key="14">
    <source>
        <dbReference type="SAM" id="Coils"/>
    </source>
</evidence>
<proteinExistence type="predicted"/>
<dbReference type="GO" id="GO:0000155">
    <property type="term" value="F:phosphorelay sensor kinase activity"/>
    <property type="evidence" value="ECO:0007669"/>
    <property type="project" value="InterPro"/>
</dbReference>
<dbReference type="PROSITE" id="PS50109">
    <property type="entry name" value="HIS_KIN"/>
    <property type="match status" value="1"/>
</dbReference>
<dbReference type="HOGENOM" id="CLU_000445_89_3_9"/>
<dbReference type="InterPro" id="IPR004358">
    <property type="entry name" value="Sig_transdc_His_kin-like_C"/>
</dbReference>
<dbReference type="Gene3D" id="3.30.565.10">
    <property type="entry name" value="Histidine kinase-like ATPase, C-terminal domain"/>
    <property type="match status" value="1"/>
</dbReference>
<evidence type="ECO:0000256" key="11">
    <source>
        <dbReference type="ARBA" id="ARBA00022989"/>
    </source>
</evidence>
<dbReference type="SUPFAM" id="SSF47384">
    <property type="entry name" value="Homodimeric domain of signal transducing histidine kinase"/>
    <property type="match status" value="1"/>
</dbReference>
<evidence type="ECO:0000256" key="3">
    <source>
        <dbReference type="ARBA" id="ARBA00012438"/>
    </source>
</evidence>
<feature type="coiled-coil region" evidence="14">
    <location>
        <begin position="64"/>
        <end position="122"/>
    </location>
</feature>
<dbReference type="InterPro" id="IPR003594">
    <property type="entry name" value="HATPase_dom"/>
</dbReference>
<feature type="domain" description="Histidine kinase" evidence="15">
    <location>
        <begin position="83"/>
        <end position="287"/>
    </location>
</feature>
<dbReference type="KEGG" id="aoe:Clos_0728"/>
<evidence type="ECO:0000256" key="10">
    <source>
        <dbReference type="ARBA" id="ARBA00022840"/>
    </source>
</evidence>
<evidence type="ECO:0000256" key="1">
    <source>
        <dbReference type="ARBA" id="ARBA00000085"/>
    </source>
</evidence>
<dbReference type="SMART" id="SM00388">
    <property type="entry name" value="HisKA"/>
    <property type="match status" value="1"/>
</dbReference>
<dbReference type="CDD" id="cd00075">
    <property type="entry name" value="HATPase"/>
    <property type="match status" value="1"/>
</dbReference>
<dbReference type="AlphaFoldDB" id="A8MMB9"/>
<evidence type="ECO:0000256" key="4">
    <source>
        <dbReference type="ARBA" id="ARBA00022475"/>
    </source>
</evidence>
<evidence type="ECO:0000259" key="15">
    <source>
        <dbReference type="PROSITE" id="PS50109"/>
    </source>
</evidence>
<evidence type="ECO:0000313" key="16">
    <source>
        <dbReference type="EMBL" id="ABW18286.1"/>
    </source>
</evidence>
<keyword evidence="11" id="KW-1133">Transmembrane helix</keyword>
<dbReference type="OrthoDB" id="9773956at2"/>
<evidence type="ECO:0000256" key="6">
    <source>
        <dbReference type="ARBA" id="ARBA00022679"/>
    </source>
</evidence>
<keyword evidence="12" id="KW-0902">Two-component regulatory system</keyword>
<sequence length="287" mass="33950">MMYLLWIFSLTFIYLIMKRKQKKRIDEILDLIDRLNHQNYSIPMKQDYFTILEDQIYKLFLRIVEEKEQIKKLSRIQIENLENISHQIKTPITTMLFDLEMLEKDEKNSREIEKLITQLNRLNSLTEILLKISNLDAQIENMQYETILVEEIFDYALEILEEDVDRKGIKIIEEYNGEYIFVDFYWMSEAIINILKNAINLSECNTIKVRSIDNPIFTNISIEDNGGGIKKEYINKVFQRFYKAPDSNGFGIGLSMARTIIENNNGEIKVENGEEGAIFNIKIYKVN</sequence>
<name>A8MMB9_ALKOO</name>
<evidence type="ECO:0000256" key="7">
    <source>
        <dbReference type="ARBA" id="ARBA00022692"/>
    </source>
</evidence>
<dbReference type="InterPro" id="IPR036097">
    <property type="entry name" value="HisK_dim/P_sf"/>
</dbReference>
<dbReference type="InterPro" id="IPR003661">
    <property type="entry name" value="HisK_dim/P_dom"/>
</dbReference>
<dbReference type="STRING" id="350688.Clos_0728"/>
<dbReference type="SUPFAM" id="SSF55874">
    <property type="entry name" value="ATPase domain of HSP90 chaperone/DNA topoisomerase II/histidine kinase"/>
    <property type="match status" value="1"/>
</dbReference>
<evidence type="ECO:0000256" key="8">
    <source>
        <dbReference type="ARBA" id="ARBA00022741"/>
    </source>
</evidence>
<evidence type="ECO:0000256" key="5">
    <source>
        <dbReference type="ARBA" id="ARBA00022553"/>
    </source>
</evidence>
<dbReference type="Pfam" id="PF00512">
    <property type="entry name" value="HisKA"/>
    <property type="match status" value="1"/>
</dbReference>
<comment type="catalytic activity">
    <reaction evidence="1">
        <text>ATP + protein L-histidine = ADP + protein N-phospho-L-histidine.</text>
        <dbReference type="EC" id="2.7.13.3"/>
    </reaction>
</comment>
<dbReference type="CDD" id="cd00082">
    <property type="entry name" value="HisKA"/>
    <property type="match status" value="1"/>
</dbReference>
<keyword evidence="4" id="KW-1003">Cell membrane</keyword>
<reference evidence="17" key="1">
    <citation type="submission" date="2007-10" db="EMBL/GenBank/DDBJ databases">
        <title>Complete genome of Alkaliphilus oremlandii OhILAs.</title>
        <authorList>
            <person name="Copeland A."/>
            <person name="Lucas S."/>
            <person name="Lapidus A."/>
            <person name="Barry K."/>
            <person name="Detter J.C."/>
            <person name="Glavina del Rio T."/>
            <person name="Hammon N."/>
            <person name="Israni S."/>
            <person name="Dalin E."/>
            <person name="Tice H."/>
            <person name="Pitluck S."/>
            <person name="Chain P."/>
            <person name="Malfatti S."/>
            <person name="Shin M."/>
            <person name="Vergez L."/>
            <person name="Schmutz J."/>
            <person name="Larimer F."/>
            <person name="Land M."/>
            <person name="Hauser L."/>
            <person name="Kyrpides N."/>
            <person name="Mikhailova N."/>
            <person name="Stolz J.F."/>
            <person name="Dawson A."/>
            <person name="Fisher E."/>
            <person name="Crable B."/>
            <person name="Perera E."/>
            <person name="Lisak J."/>
            <person name="Ranganathan M."/>
            <person name="Basu P."/>
            <person name="Richardson P."/>
        </authorList>
    </citation>
    <scope>NUCLEOTIDE SEQUENCE [LARGE SCALE GENOMIC DNA]</scope>
    <source>
        <strain evidence="17">OhILAs</strain>
    </source>
</reference>
<evidence type="ECO:0000313" key="17">
    <source>
        <dbReference type="Proteomes" id="UP000000269"/>
    </source>
</evidence>
<comment type="subcellular location">
    <subcellularLocation>
        <location evidence="2">Cell membrane</location>
        <topology evidence="2">Multi-pass membrane protein</topology>
    </subcellularLocation>
</comment>
<keyword evidence="13" id="KW-0472">Membrane</keyword>
<keyword evidence="9 16" id="KW-0418">Kinase</keyword>
<dbReference type="EMBL" id="CP000853">
    <property type="protein sequence ID" value="ABW18286.1"/>
    <property type="molecule type" value="Genomic_DNA"/>
</dbReference>
<dbReference type="InterPro" id="IPR036890">
    <property type="entry name" value="HATPase_C_sf"/>
</dbReference>
<dbReference type="PANTHER" id="PTHR45528:SF1">
    <property type="entry name" value="SENSOR HISTIDINE KINASE CPXA"/>
    <property type="match status" value="1"/>
</dbReference>
<keyword evidence="8" id="KW-0547">Nucleotide-binding</keyword>
<dbReference type="Pfam" id="PF02518">
    <property type="entry name" value="HATPase_c"/>
    <property type="match status" value="1"/>
</dbReference>
<dbReference type="InterPro" id="IPR005467">
    <property type="entry name" value="His_kinase_dom"/>
</dbReference>
<dbReference type="eggNOG" id="COG2205">
    <property type="taxonomic scope" value="Bacteria"/>
</dbReference>
<evidence type="ECO:0000256" key="9">
    <source>
        <dbReference type="ARBA" id="ARBA00022777"/>
    </source>
</evidence>
<dbReference type="GO" id="GO:0005524">
    <property type="term" value="F:ATP binding"/>
    <property type="evidence" value="ECO:0007669"/>
    <property type="project" value="UniProtKB-KW"/>
</dbReference>
<dbReference type="GO" id="GO:0005886">
    <property type="term" value="C:plasma membrane"/>
    <property type="evidence" value="ECO:0007669"/>
    <property type="project" value="UniProtKB-SubCell"/>
</dbReference>
<evidence type="ECO:0000256" key="2">
    <source>
        <dbReference type="ARBA" id="ARBA00004651"/>
    </source>
</evidence>
<keyword evidence="7" id="KW-0812">Transmembrane</keyword>
<keyword evidence="6" id="KW-0808">Transferase</keyword>
<dbReference type="InterPro" id="IPR050398">
    <property type="entry name" value="HssS/ArlS-like"/>
</dbReference>
<dbReference type="SMART" id="SM00387">
    <property type="entry name" value="HATPase_c"/>
    <property type="match status" value="1"/>
</dbReference>
<gene>
    <name evidence="16" type="ordered locus">Clos_0728</name>
</gene>
<dbReference type="Gene3D" id="1.10.287.130">
    <property type="match status" value="1"/>
</dbReference>
<dbReference type="EC" id="2.7.13.3" evidence="3"/>
<keyword evidence="10" id="KW-0067">ATP-binding</keyword>
<keyword evidence="17" id="KW-1185">Reference proteome</keyword>
<dbReference type="PANTHER" id="PTHR45528">
    <property type="entry name" value="SENSOR HISTIDINE KINASE CPXA"/>
    <property type="match status" value="1"/>
</dbReference>
<keyword evidence="5" id="KW-0597">Phosphoprotein</keyword>
<evidence type="ECO:0000256" key="13">
    <source>
        <dbReference type="ARBA" id="ARBA00023136"/>
    </source>
</evidence>
<dbReference type="PRINTS" id="PR00344">
    <property type="entry name" value="BCTRLSENSOR"/>
</dbReference>
<evidence type="ECO:0000256" key="12">
    <source>
        <dbReference type="ARBA" id="ARBA00023012"/>
    </source>
</evidence>